<gene>
    <name evidence="2" type="ORF">Bequi_04645</name>
</gene>
<evidence type="ECO:0000256" key="1">
    <source>
        <dbReference type="SAM" id="Phobius"/>
    </source>
</evidence>
<proteinExistence type="predicted"/>
<evidence type="ECO:0000313" key="3">
    <source>
        <dbReference type="Proteomes" id="UP001203761"/>
    </source>
</evidence>
<accession>A0ABT0QYD4</accession>
<keyword evidence="1" id="KW-1133">Transmembrane helix</keyword>
<feature type="transmembrane region" description="Helical" evidence="1">
    <location>
        <begin position="71"/>
        <end position="93"/>
    </location>
</feature>
<comment type="caution">
    <text evidence="2">The sequence shown here is derived from an EMBL/GenBank/DDBJ whole genome shotgun (WGS) entry which is preliminary data.</text>
</comment>
<protein>
    <submittedName>
        <fullName evidence="2">TIGR02206 family membrane protein</fullName>
    </submittedName>
</protein>
<feature type="transmembrane region" description="Helical" evidence="1">
    <location>
        <begin position="156"/>
        <end position="174"/>
    </location>
</feature>
<dbReference type="NCBIfam" id="TIGR02206">
    <property type="entry name" value="intg_mem_TP0381"/>
    <property type="match status" value="1"/>
</dbReference>
<keyword evidence="1" id="KW-0472">Membrane</keyword>
<feature type="transmembrane region" description="Helical" evidence="1">
    <location>
        <begin position="186"/>
        <end position="210"/>
    </location>
</feature>
<feature type="transmembrane region" description="Helical" evidence="1">
    <location>
        <begin position="12"/>
        <end position="34"/>
    </location>
</feature>
<name>A0ABT0QYD4_9MICO</name>
<dbReference type="EMBL" id="JAKNCJ010000002">
    <property type="protein sequence ID" value="MCL6422682.1"/>
    <property type="molecule type" value="Genomic_DNA"/>
</dbReference>
<dbReference type="RefSeq" id="WP_249736802.1">
    <property type="nucleotide sequence ID" value="NZ_JAKNCJ010000002.1"/>
</dbReference>
<feature type="transmembrane region" description="Helical" evidence="1">
    <location>
        <begin position="230"/>
        <end position="251"/>
    </location>
</feature>
<dbReference type="Proteomes" id="UP001203761">
    <property type="component" value="Unassembled WGS sequence"/>
</dbReference>
<keyword evidence="1" id="KW-0812">Transmembrane</keyword>
<sequence>MHDEPLGRMPAYGAQHLTMLALIAVGAVIIITLLRRALRDPAADGAAGPLIVRQSGFRAVEGTRADRVLRVCGWALLANSVAWTLWGFMPWAWSLHDSLPLHFSDALRFIGPIALISRRGWAVVVAVFWGLTLNLQSVLTPDVNYVVIPPLEFAEYWIAHGSGLLIPAALLWGLGLRPTWRGFAGAYGATVLWAGIAVTGNALTGANYAYLNRAPAGPSILDLMGPWPRYIAVEALLIAVVWALMTLLWNLPRRPSRIALAPSAGRTRRPR</sequence>
<organism evidence="2 3">
    <name type="scientific">Brachybacterium equifaecis</name>
    <dbReference type="NCBI Taxonomy" id="2910770"/>
    <lineage>
        <taxon>Bacteria</taxon>
        <taxon>Bacillati</taxon>
        <taxon>Actinomycetota</taxon>
        <taxon>Actinomycetes</taxon>
        <taxon>Micrococcales</taxon>
        <taxon>Dermabacteraceae</taxon>
        <taxon>Brachybacterium</taxon>
    </lineage>
</organism>
<dbReference type="InterPro" id="IPR011737">
    <property type="entry name" value="CHP02206_TP0381"/>
</dbReference>
<dbReference type="Pfam" id="PF14808">
    <property type="entry name" value="TMEM164"/>
    <property type="match status" value="1"/>
</dbReference>
<reference evidence="2" key="1">
    <citation type="submission" date="2022-02" db="EMBL/GenBank/DDBJ databases">
        <authorList>
            <person name="Lee M."/>
            <person name="Kim S.-J."/>
            <person name="Jung M.-Y."/>
        </authorList>
    </citation>
    <scope>NUCLEOTIDE SEQUENCE</scope>
    <source>
        <strain evidence="2">JHP9</strain>
    </source>
</reference>
<evidence type="ECO:0000313" key="2">
    <source>
        <dbReference type="EMBL" id="MCL6422682.1"/>
    </source>
</evidence>
<keyword evidence="3" id="KW-1185">Reference proteome</keyword>